<dbReference type="EMBL" id="JBCNJP010000012">
    <property type="protein sequence ID" value="KAK9070279.1"/>
    <property type="molecule type" value="Genomic_DNA"/>
</dbReference>
<sequence>MGSNQATISFLTNLARAALGVGTSDTILNSSLYTVDSSQLCSIVSEESLTIRSTKLLDLDNHYKIDMNAARVIVDRETGRSRGFGFVTFADTEAASAAIQAMDQRECALPRSEMF</sequence>
<dbReference type="PANTHER" id="PTHR48027">
    <property type="entry name" value="HETEROGENEOUS NUCLEAR RIBONUCLEOPROTEIN 87F-RELATED"/>
    <property type="match status" value="1"/>
</dbReference>
<evidence type="ECO:0000256" key="1">
    <source>
        <dbReference type="ARBA" id="ARBA00022884"/>
    </source>
</evidence>
<dbReference type="InterPro" id="IPR052462">
    <property type="entry name" value="SLIRP/GR-RBP-like"/>
</dbReference>
<dbReference type="Pfam" id="PF00076">
    <property type="entry name" value="RRM_1"/>
    <property type="match status" value="1"/>
</dbReference>
<evidence type="ECO:0000313" key="5">
    <source>
        <dbReference type="Proteomes" id="UP001408789"/>
    </source>
</evidence>
<dbReference type="Proteomes" id="UP001408789">
    <property type="component" value="Unassembled WGS sequence"/>
</dbReference>
<comment type="caution">
    <text evidence="4">The sequence shown here is derived from an EMBL/GenBank/DDBJ whole genome shotgun (WGS) entry which is preliminary data.</text>
</comment>
<dbReference type="GO" id="GO:0003723">
    <property type="term" value="F:RNA binding"/>
    <property type="evidence" value="ECO:0007669"/>
    <property type="project" value="UniProtKB-UniRule"/>
</dbReference>
<organism evidence="4 5">
    <name type="scientific">Deinandra increscens subsp. villosa</name>
    <dbReference type="NCBI Taxonomy" id="3103831"/>
    <lineage>
        <taxon>Eukaryota</taxon>
        <taxon>Viridiplantae</taxon>
        <taxon>Streptophyta</taxon>
        <taxon>Embryophyta</taxon>
        <taxon>Tracheophyta</taxon>
        <taxon>Spermatophyta</taxon>
        <taxon>Magnoliopsida</taxon>
        <taxon>eudicotyledons</taxon>
        <taxon>Gunneridae</taxon>
        <taxon>Pentapetalae</taxon>
        <taxon>asterids</taxon>
        <taxon>campanulids</taxon>
        <taxon>Asterales</taxon>
        <taxon>Asteraceae</taxon>
        <taxon>Asteroideae</taxon>
        <taxon>Heliantheae alliance</taxon>
        <taxon>Madieae</taxon>
        <taxon>Madiinae</taxon>
        <taxon>Deinandra</taxon>
    </lineage>
</organism>
<dbReference type="InterPro" id="IPR000504">
    <property type="entry name" value="RRM_dom"/>
</dbReference>
<accession>A0AAP0D8F1</accession>
<proteinExistence type="predicted"/>
<feature type="domain" description="RRM" evidence="3">
    <location>
        <begin position="66"/>
        <end position="115"/>
    </location>
</feature>
<protein>
    <recommendedName>
        <fullName evidence="3">RRM domain-containing protein</fullName>
    </recommendedName>
</protein>
<evidence type="ECO:0000256" key="2">
    <source>
        <dbReference type="PROSITE-ProRule" id="PRU00176"/>
    </source>
</evidence>
<gene>
    <name evidence="4" type="ORF">SSX86_010679</name>
</gene>
<keyword evidence="1 2" id="KW-0694">RNA-binding</keyword>
<evidence type="ECO:0000259" key="3">
    <source>
        <dbReference type="PROSITE" id="PS50102"/>
    </source>
</evidence>
<reference evidence="4 5" key="1">
    <citation type="submission" date="2024-04" db="EMBL/GenBank/DDBJ databases">
        <title>The reference genome of an endangered Asteraceae, Deinandra increscens subsp. villosa, native to the Central Coast of California.</title>
        <authorList>
            <person name="Guilliams M."/>
            <person name="Hasenstab-Lehman K."/>
            <person name="Meyer R."/>
            <person name="Mcevoy S."/>
        </authorList>
    </citation>
    <scope>NUCLEOTIDE SEQUENCE [LARGE SCALE GENOMIC DNA]</scope>
    <source>
        <tissue evidence="4">Leaf</tissue>
    </source>
</reference>
<dbReference type="SUPFAM" id="SSF54928">
    <property type="entry name" value="RNA-binding domain, RBD"/>
    <property type="match status" value="1"/>
</dbReference>
<dbReference type="InterPro" id="IPR012677">
    <property type="entry name" value="Nucleotide-bd_a/b_plait_sf"/>
</dbReference>
<dbReference type="PROSITE" id="PS50102">
    <property type="entry name" value="RRM"/>
    <property type="match status" value="1"/>
</dbReference>
<name>A0AAP0D8F1_9ASTR</name>
<dbReference type="InterPro" id="IPR035979">
    <property type="entry name" value="RBD_domain_sf"/>
</dbReference>
<dbReference type="AlphaFoldDB" id="A0AAP0D8F1"/>
<dbReference type="Gene3D" id="3.30.70.330">
    <property type="match status" value="1"/>
</dbReference>
<keyword evidence="5" id="KW-1185">Reference proteome</keyword>
<evidence type="ECO:0000313" key="4">
    <source>
        <dbReference type="EMBL" id="KAK9070279.1"/>
    </source>
</evidence>